<proteinExistence type="inferred from homology"/>
<evidence type="ECO:0000256" key="1">
    <source>
        <dbReference type="ARBA" id="ARBA00010645"/>
    </source>
</evidence>
<dbReference type="PANTHER" id="PTHR37483">
    <property type="entry name" value="UPF0125 PROTEIN RATB"/>
    <property type="match status" value="1"/>
</dbReference>
<name>A0A2S0MG64_9BURK</name>
<dbReference type="OrthoDB" id="9796575at2"/>
<evidence type="ECO:0000256" key="3">
    <source>
        <dbReference type="SAM" id="MobiDB-lite"/>
    </source>
</evidence>
<dbReference type="Pfam" id="PF03658">
    <property type="entry name" value="Ub-RnfH"/>
    <property type="match status" value="1"/>
</dbReference>
<dbReference type="Proteomes" id="UP000239709">
    <property type="component" value="Chromosome"/>
</dbReference>
<dbReference type="InterPro" id="IPR016155">
    <property type="entry name" value="Mopterin_synth/thiamin_S_b"/>
</dbReference>
<gene>
    <name evidence="4" type="ORF">C6570_12080</name>
</gene>
<dbReference type="KEGG" id="otk:C6570_12080"/>
<dbReference type="Gene3D" id="3.10.20.280">
    <property type="entry name" value="RnfH-like"/>
    <property type="match status" value="1"/>
</dbReference>
<comment type="similarity">
    <text evidence="1 2">Belongs to the UPF0125 (RnfH) family.</text>
</comment>
<accession>A0A2S0MG64</accession>
<feature type="compositionally biased region" description="Low complexity" evidence="3">
    <location>
        <begin position="1"/>
        <end position="21"/>
    </location>
</feature>
<keyword evidence="5" id="KW-1185">Reference proteome</keyword>
<feature type="region of interest" description="Disordered" evidence="3">
    <location>
        <begin position="1"/>
        <end position="24"/>
    </location>
</feature>
<dbReference type="PANTHER" id="PTHR37483:SF1">
    <property type="entry name" value="UPF0125 PROTEIN RATB"/>
    <property type="match status" value="1"/>
</dbReference>
<protein>
    <recommendedName>
        <fullName evidence="2">UPF0125 protein C6570_12080</fullName>
    </recommendedName>
</protein>
<reference evidence="4 5" key="1">
    <citation type="submission" date="2018-03" db="EMBL/GenBank/DDBJ databases">
        <title>Genome sequencing of Ottowia sp.</title>
        <authorList>
            <person name="Kim S.-J."/>
            <person name="Heo J."/>
            <person name="Kwon S.-W."/>
        </authorList>
    </citation>
    <scope>NUCLEOTIDE SEQUENCE [LARGE SCALE GENOMIC DNA]</scope>
    <source>
        <strain evidence="4 5">KADR8-3</strain>
    </source>
</reference>
<dbReference type="EMBL" id="CP027666">
    <property type="protein sequence ID" value="AVO34889.1"/>
    <property type="molecule type" value="Genomic_DNA"/>
</dbReference>
<sequence length="142" mass="14734">MSASPSPDDQPASAAQGASGAESSCAPAISAAPLNITVAYAPAPREVVEVALQLPPGATLAQAVQASGLAQRFADLDLSPGHVGIWGRKAAPDQPLRDADRVEVWRALRVDPKLARRERFRAQGAGQAGLFKQLRPGAKSGY</sequence>
<dbReference type="InterPro" id="IPR037021">
    <property type="entry name" value="RnfH_sf"/>
</dbReference>
<evidence type="ECO:0000256" key="2">
    <source>
        <dbReference type="HAMAP-Rule" id="MF_00460"/>
    </source>
</evidence>
<evidence type="ECO:0000313" key="4">
    <source>
        <dbReference type="EMBL" id="AVO34889.1"/>
    </source>
</evidence>
<dbReference type="RefSeq" id="WP_106703438.1">
    <property type="nucleotide sequence ID" value="NZ_CP027666.1"/>
</dbReference>
<dbReference type="AlphaFoldDB" id="A0A2S0MG64"/>
<dbReference type="SUPFAM" id="SSF54285">
    <property type="entry name" value="MoaD/ThiS"/>
    <property type="match status" value="1"/>
</dbReference>
<evidence type="ECO:0000313" key="5">
    <source>
        <dbReference type="Proteomes" id="UP000239709"/>
    </source>
</evidence>
<dbReference type="HAMAP" id="MF_00460">
    <property type="entry name" value="UPF0125_RnfH"/>
    <property type="match status" value="1"/>
</dbReference>
<dbReference type="InterPro" id="IPR005346">
    <property type="entry name" value="RnfH"/>
</dbReference>
<organism evidence="4 5">
    <name type="scientific">Ottowia oryzae</name>
    <dbReference type="NCBI Taxonomy" id="2109914"/>
    <lineage>
        <taxon>Bacteria</taxon>
        <taxon>Pseudomonadati</taxon>
        <taxon>Pseudomonadota</taxon>
        <taxon>Betaproteobacteria</taxon>
        <taxon>Burkholderiales</taxon>
        <taxon>Comamonadaceae</taxon>
        <taxon>Ottowia</taxon>
    </lineage>
</organism>